<evidence type="ECO:0000313" key="1">
    <source>
        <dbReference type="EMBL" id="KAG5186533.1"/>
    </source>
</evidence>
<comment type="caution">
    <text evidence="1">The sequence shown here is derived from an EMBL/GenBank/DDBJ whole genome shotgun (WGS) entry which is preliminary data.</text>
</comment>
<name>A0A836CII8_9STRA</name>
<gene>
    <name evidence="1" type="ORF">JKP88DRAFT_241139</name>
</gene>
<dbReference type="Proteomes" id="UP000664859">
    <property type="component" value="Unassembled WGS sequence"/>
</dbReference>
<protein>
    <submittedName>
        <fullName evidence="1">Uncharacterized protein</fullName>
    </submittedName>
</protein>
<keyword evidence="2" id="KW-1185">Reference proteome</keyword>
<reference evidence="1" key="1">
    <citation type="submission" date="2021-02" db="EMBL/GenBank/DDBJ databases">
        <title>First Annotated Genome of the Yellow-green Alga Tribonema minus.</title>
        <authorList>
            <person name="Mahan K.M."/>
        </authorList>
    </citation>
    <scope>NUCLEOTIDE SEQUENCE</scope>
    <source>
        <strain evidence="1">UTEX B ZZ1240</strain>
    </source>
</reference>
<dbReference type="AlphaFoldDB" id="A0A836CII8"/>
<sequence>MHASRLSLGQQVVERMLGTSLLVVVHGVHDCWMCWCHQHSRGRSRVSTAERNKQFLKDMTVTDQLHIDESDSSRSRVDKWVSTRSRPIDSRTNRENICFKCARASNVMYDWARHDLLQQAAAAGPGRHSLPMARPVVMAMFRNTQRRWLRAAVGSTAFCIIDTDGKHEVLAKVMALAARRYGAAAAAGVVIADIDEAAAPDAVLPDNTHVIHANIFALFKTFSQEMKAMPTQQAFELATDLCIIGRNRIQGRVIEVIDPLWPRSGPGTPRDSCDGTGWAS</sequence>
<evidence type="ECO:0000313" key="2">
    <source>
        <dbReference type="Proteomes" id="UP000664859"/>
    </source>
</evidence>
<proteinExistence type="predicted"/>
<accession>A0A836CII8</accession>
<dbReference type="EMBL" id="JAFCMP010000112">
    <property type="protein sequence ID" value="KAG5186533.1"/>
    <property type="molecule type" value="Genomic_DNA"/>
</dbReference>
<organism evidence="1 2">
    <name type="scientific">Tribonema minus</name>
    <dbReference type="NCBI Taxonomy" id="303371"/>
    <lineage>
        <taxon>Eukaryota</taxon>
        <taxon>Sar</taxon>
        <taxon>Stramenopiles</taxon>
        <taxon>Ochrophyta</taxon>
        <taxon>PX clade</taxon>
        <taxon>Xanthophyceae</taxon>
        <taxon>Tribonematales</taxon>
        <taxon>Tribonemataceae</taxon>
        <taxon>Tribonema</taxon>
    </lineage>
</organism>